<dbReference type="Pfam" id="PF00581">
    <property type="entry name" value="Rhodanese"/>
    <property type="match status" value="1"/>
</dbReference>
<proteinExistence type="predicted"/>
<dbReference type="OrthoDB" id="270167at2759"/>
<dbReference type="PANTHER" id="PTHR11364">
    <property type="entry name" value="THIOSULFATE SULFERTANSFERASE"/>
    <property type="match status" value="1"/>
</dbReference>
<dbReference type="Gene3D" id="3.40.250.10">
    <property type="entry name" value="Rhodanese-like domain"/>
    <property type="match status" value="1"/>
</dbReference>
<dbReference type="InterPro" id="IPR001763">
    <property type="entry name" value="Rhodanese-like_dom"/>
</dbReference>
<evidence type="ECO:0000313" key="4">
    <source>
        <dbReference type="EMBL" id="VDM79082.1"/>
    </source>
</evidence>
<dbReference type="AlphaFoldDB" id="A0A3P7LIH7"/>
<keyword evidence="1" id="KW-0808">Transferase</keyword>
<organism evidence="4 5">
    <name type="scientific">Strongylus vulgaris</name>
    <name type="common">Blood worm</name>
    <dbReference type="NCBI Taxonomy" id="40348"/>
    <lineage>
        <taxon>Eukaryota</taxon>
        <taxon>Metazoa</taxon>
        <taxon>Ecdysozoa</taxon>
        <taxon>Nematoda</taxon>
        <taxon>Chromadorea</taxon>
        <taxon>Rhabditida</taxon>
        <taxon>Rhabditina</taxon>
        <taxon>Rhabditomorpha</taxon>
        <taxon>Strongyloidea</taxon>
        <taxon>Strongylidae</taxon>
        <taxon>Strongylus</taxon>
    </lineage>
</organism>
<dbReference type="InterPro" id="IPR036873">
    <property type="entry name" value="Rhodanese-like_dom_sf"/>
</dbReference>
<dbReference type="GO" id="GO:0005739">
    <property type="term" value="C:mitochondrion"/>
    <property type="evidence" value="ECO:0007669"/>
    <property type="project" value="TreeGrafter"/>
</dbReference>
<dbReference type="PANTHER" id="PTHR11364:SF27">
    <property type="entry name" value="SULFURTRANSFERASE"/>
    <property type="match status" value="1"/>
</dbReference>
<dbReference type="PROSITE" id="PS50206">
    <property type="entry name" value="RHODANESE_3"/>
    <property type="match status" value="1"/>
</dbReference>
<dbReference type="GO" id="GO:0004792">
    <property type="term" value="F:thiosulfate-cyanide sulfurtransferase activity"/>
    <property type="evidence" value="ECO:0007669"/>
    <property type="project" value="InterPro"/>
</dbReference>
<name>A0A3P7LIH7_STRVU</name>
<evidence type="ECO:0000259" key="3">
    <source>
        <dbReference type="PROSITE" id="PS50206"/>
    </source>
</evidence>
<dbReference type="SUPFAM" id="SSF52821">
    <property type="entry name" value="Rhodanese/Cell cycle control phosphatase"/>
    <property type="match status" value="1"/>
</dbReference>
<dbReference type="InterPro" id="IPR001307">
    <property type="entry name" value="Thiosulphate_STrfase_CS"/>
</dbReference>
<dbReference type="Proteomes" id="UP000270094">
    <property type="component" value="Unassembled WGS sequence"/>
</dbReference>
<protein>
    <recommendedName>
        <fullName evidence="3">Rhodanese domain-containing protein</fullName>
    </recommendedName>
</protein>
<dbReference type="EMBL" id="UYYB01103902">
    <property type="protein sequence ID" value="VDM79082.1"/>
    <property type="molecule type" value="Genomic_DNA"/>
</dbReference>
<evidence type="ECO:0000256" key="2">
    <source>
        <dbReference type="ARBA" id="ARBA00022737"/>
    </source>
</evidence>
<keyword evidence="5" id="KW-1185">Reference proteome</keyword>
<dbReference type="InterPro" id="IPR045078">
    <property type="entry name" value="TST/MPST-like"/>
</dbReference>
<dbReference type="CDD" id="cd01448">
    <property type="entry name" value="TST_Repeat_1"/>
    <property type="match status" value="1"/>
</dbReference>
<sequence length="92" mass="10554">MYAGAVLETYTNFGEEYAKEHIPGATHFNVDVAYYPSQYIRFDLYPPEMFEKYVQLLGINEGDHVVIYSRGAMGGMIWAARAWWTFKVCTVG</sequence>
<reference evidence="4 5" key="1">
    <citation type="submission" date="2018-11" db="EMBL/GenBank/DDBJ databases">
        <authorList>
            <consortium name="Pathogen Informatics"/>
        </authorList>
    </citation>
    <scope>NUCLEOTIDE SEQUENCE [LARGE SCALE GENOMIC DNA]</scope>
</reference>
<dbReference type="PROSITE" id="PS00380">
    <property type="entry name" value="RHODANESE_1"/>
    <property type="match status" value="1"/>
</dbReference>
<evidence type="ECO:0000313" key="5">
    <source>
        <dbReference type="Proteomes" id="UP000270094"/>
    </source>
</evidence>
<accession>A0A3P7LIH7</accession>
<keyword evidence="2" id="KW-0677">Repeat</keyword>
<feature type="domain" description="Rhodanese" evidence="3">
    <location>
        <begin position="15"/>
        <end position="87"/>
    </location>
</feature>
<evidence type="ECO:0000256" key="1">
    <source>
        <dbReference type="ARBA" id="ARBA00022679"/>
    </source>
</evidence>
<gene>
    <name evidence="4" type="ORF">SVUK_LOCUS14080</name>
</gene>